<name>A0ABU1TGH3_9SPHI</name>
<protein>
    <submittedName>
        <fullName evidence="3">Outer membrane lipopolysaccharide assembly protein LptE/RlpB</fullName>
    </submittedName>
</protein>
<dbReference type="EMBL" id="JAVDUU010000004">
    <property type="protein sequence ID" value="MDR6944530.1"/>
    <property type="molecule type" value="Genomic_DNA"/>
</dbReference>
<feature type="chain" id="PRO_5045332172" evidence="2">
    <location>
        <begin position="17"/>
        <end position="166"/>
    </location>
</feature>
<accession>A0ABU1TGH3</accession>
<proteinExistence type="predicted"/>
<dbReference type="Proteomes" id="UP001247620">
    <property type="component" value="Unassembled WGS sequence"/>
</dbReference>
<reference evidence="3 4" key="1">
    <citation type="submission" date="2023-07" db="EMBL/GenBank/DDBJ databases">
        <title>Sorghum-associated microbial communities from plants grown in Nebraska, USA.</title>
        <authorList>
            <person name="Schachtman D."/>
        </authorList>
    </citation>
    <scope>NUCLEOTIDE SEQUENCE [LARGE SCALE GENOMIC DNA]</scope>
    <source>
        <strain evidence="3 4">3262</strain>
    </source>
</reference>
<feature type="region of interest" description="Disordered" evidence="1">
    <location>
        <begin position="21"/>
        <end position="42"/>
    </location>
</feature>
<gene>
    <name evidence="3" type="ORF">J2W55_004390</name>
</gene>
<evidence type="ECO:0000256" key="2">
    <source>
        <dbReference type="SAM" id="SignalP"/>
    </source>
</evidence>
<feature type="signal peptide" evidence="2">
    <location>
        <begin position="1"/>
        <end position="16"/>
    </location>
</feature>
<sequence length="166" mass="18269">MKLKTYLLLPAVLVVAACSGNHSRGSDTVSSKSDQKDTLKANTDAPPVNMQYCFYHTDGTQAQDTTAVNLMINGNKVTGKMSWLPKEKDARKGTIDGTLNGNTIKAVWAFMQEGTKDTVSVEFQLRGNALAQKPYQYDAKTGRQQTNTRADYSVIYSMKNCTDEAK</sequence>
<dbReference type="PROSITE" id="PS51257">
    <property type="entry name" value="PROKAR_LIPOPROTEIN"/>
    <property type="match status" value="1"/>
</dbReference>
<evidence type="ECO:0000313" key="4">
    <source>
        <dbReference type="Proteomes" id="UP001247620"/>
    </source>
</evidence>
<evidence type="ECO:0000256" key="1">
    <source>
        <dbReference type="SAM" id="MobiDB-lite"/>
    </source>
</evidence>
<dbReference type="RefSeq" id="WP_310100898.1">
    <property type="nucleotide sequence ID" value="NZ_JAVDUU010000004.1"/>
</dbReference>
<keyword evidence="4" id="KW-1185">Reference proteome</keyword>
<keyword evidence="2" id="KW-0732">Signal</keyword>
<organism evidence="3 4">
    <name type="scientific">Mucilaginibacter pocheonensis</name>
    <dbReference type="NCBI Taxonomy" id="398050"/>
    <lineage>
        <taxon>Bacteria</taxon>
        <taxon>Pseudomonadati</taxon>
        <taxon>Bacteroidota</taxon>
        <taxon>Sphingobacteriia</taxon>
        <taxon>Sphingobacteriales</taxon>
        <taxon>Sphingobacteriaceae</taxon>
        <taxon>Mucilaginibacter</taxon>
    </lineage>
</organism>
<comment type="caution">
    <text evidence="3">The sequence shown here is derived from an EMBL/GenBank/DDBJ whole genome shotgun (WGS) entry which is preliminary data.</text>
</comment>
<evidence type="ECO:0000313" key="3">
    <source>
        <dbReference type="EMBL" id="MDR6944530.1"/>
    </source>
</evidence>
<feature type="compositionally biased region" description="Polar residues" evidence="1">
    <location>
        <begin position="21"/>
        <end position="32"/>
    </location>
</feature>